<sequence length="238" mass="27078">MTNMSSGSKRSWEGRDSSYREHKKPREDTRDWRDVHLKTSTGHSASNGSSRRGSNGHRRRDSDHSRRSSSRHDGRDRSRRREDQRQDTSPRQYRSRSPRSTGNGSNELEEGEISPRHSPPTASGAAQPSSLAPAPSSEPSMDLQLETPVVTETTFDPEAARKARQAKWEAIRARSSANGTPAPEISILAPRRYFATALRRITSARPCRRRRLQGMILSSLRMMRRNRHSARHKPRILH</sequence>
<dbReference type="Proteomes" id="UP000217790">
    <property type="component" value="Unassembled WGS sequence"/>
</dbReference>
<accession>A0A2H3DA59</accession>
<keyword evidence="3" id="KW-1185">Reference proteome</keyword>
<dbReference type="OrthoDB" id="2757981at2759"/>
<reference evidence="3" key="1">
    <citation type="journal article" date="2017" name="Nat. Ecol. Evol.">
        <title>Genome expansion and lineage-specific genetic innovations in the forest pathogenic fungi Armillaria.</title>
        <authorList>
            <person name="Sipos G."/>
            <person name="Prasanna A.N."/>
            <person name="Walter M.C."/>
            <person name="O'Connor E."/>
            <person name="Balint B."/>
            <person name="Krizsan K."/>
            <person name="Kiss B."/>
            <person name="Hess J."/>
            <person name="Varga T."/>
            <person name="Slot J."/>
            <person name="Riley R."/>
            <person name="Boka B."/>
            <person name="Rigling D."/>
            <person name="Barry K."/>
            <person name="Lee J."/>
            <person name="Mihaltcheva S."/>
            <person name="LaButti K."/>
            <person name="Lipzen A."/>
            <person name="Waldron R."/>
            <person name="Moloney N.M."/>
            <person name="Sperisen C."/>
            <person name="Kredics L."/>
            <person name="Vagvoelgyi C."/>
            <person name="Patrignani A."/>
            <person name="Fitzpatrick D."/>
            <person name="Nagy I."/>
            <person name="Doyle S."/>
            <person name="Anderson J.B."/>
            <person name="Grigoriev I.V."/>
            <person name="Gueldener U."/>
            <person name="Muensterkoetter M."/>
            <person name="Nagy L.G."/>
        </authorList>
    </citation>
    <scope>NUCLEOTIDE SEQUENCE [LARGE SCALE GENOMIC DNA]</scope>
    <source>
        <strain evidence="3">Ar21-2</strain>
    </source>
</reference>
<evidence type="ECO:0000313" key="3">
    <source>
        <dbReference type="Proteomes" id="UP000217790"/>
    </source>
</evidence>
<evidence type="ECO:0000256" key="1">
    <source>
        <dbReference type="SAM" id="MobiDB-lite"/>
    </source>
</evidence>
<dbReference type="InParanoid" id="A0A2H3DA59"/>
<protein>
    <submittedName>
        <fullName evidence="2">Uncharacterized protein</fullName>
    </submittedName>
</protein>
<feature type="compositionally biased region" description="Low complexity" evidence="1">
    <location>
        <begin position="122"/>
        <end position="140"/>
    </location>
</feature>
<feature type="compositionally biased region" description="Low complexity" evidence="1">
    <location>
        <begin position="42"/>
        <end position="53"/>
    </location>
</feature>
<proteinExistence type="predicted"/>
<dbReference type="OMA" id="KEPRDWR"/>
<feature type="compositionally biased region" description="Basic and acidic residues" evidence="1">
    <location>
        <begin position="10"/>
        <end position="37"/>
    </location>
</feature>
<dbReference type="EMBL" id="KZ293659">
    <property type="protein sequence ID" value="PBK92121.1"/>
    <property type="molecule type" value="Genomic_DNA"/>
</dbReference>
<evidence type="ECO:0000313" key="2">
    <source>
        <dbReference type="EMBL" id="PBK92121.1"/>
    </source>
</evidence>
<gene>
    <name evidence="2" type="ORF">ARMGADRAFT_178207</name>
</gene>
<organism evidence="2 3">
    <name type="scientific">Armillaria gallica</name>
    <name type="common">Bulbous honey fungus</name>
    <name type="synonym">Armillaria bulbosa</name>
    <dbReference type="NCBI Taxonomy" id="47427"/>
    <lineage>
        <taxon>Eukaryota</taxon>
        <taxon>Fungi</taxon>
        <taxon>Dikarya</taxon>
        <taxon>Basidiomycota</taxon>
        <taxon>Agaricomycotina</taxon>
        <taxon>Agaricomycetes</taxon>
        <taxon>Agaricomycetidae</taxon>
        <taxon>Agaricales</taxon>
        <taxon>Marasmiineae</taxon>
        <taxon>Physalacriaceae</taxon>
        <taxon>Armillaria</taxon>
    </lineage>
</organism>
<name>A0A2H3DA59_ARMGA</name>
<feature type="region of interest" description="Disordered" evidence="1">
    <location>
        <begin position="1"/>
        <end position="143"/>
    </location>
</feature>
<dbReference type="STRING" id="47427.A0A2H3DA59"/>
<dbReference type="AlphaFoldDB" id="A0A2H3DA59"/>
<feature type="compositionally biased region" description="Basic and acidic residues" evidence="1">
    <location>
        <begin position="60"/>
        <end position="88"/>
    </location>
</feature>